<evidence type="ECO:0000313" key="2">
    <source>
        <dbReference type="Proteomes" id="UP001167160"/>
    </source>
</evidence>
<reference evidence="1" key="1">
    <citation type="journal article" date="2023" name="Int. J. Syst. Evol. Microbiol.">
        <title>Streptomyces meridianus sp. nov. isolated from brackish water of the Tagus estuary in Alcochete, Portugal.</title>
        <authorList>
            <person name="Santos J.D.N."/>
            <person name="Klimek D."/>
            <person name="Calusinska M."/>
            <person name="Lobo Da Cunha A."/>
            <person name="Catita J."/>
            <person name="Goncalves H."/>
            <person name="Gonzalez I."/>
            <person name="Reyes F."/>
            <person name="Lage O.M."/>
        </authorList>
    </citation>
    <scope>NUCLEOTIDE SEQUENCE</scope>
    <source>
        <strain evidence="1">MTZ3.1</strain>
    </source>
</reference>
<comment type="caution">
    <text evidence="1">The sequence shown here is derived from an EMBL/GenBank/DDBJ whole genome shotgun (WGS) entry which is preliminary data.</text>
</comment>
<organism evidence="1 2">
    <name type="scientific">Streptomyces meridianus</name>
    <dbReference type="NCBI Taxonomy" id="2938945"/>
    <lineage>
        <taxon>Bacteria</taxon>
        <taxon>Bacillati</taxon>
        <taxon>Actinomycetota</taxon>
        <taxon>Actinomycetes</taxon>
        <taxon>Kitasatosporales</taxon>
        <taxon>Streptomycetaceae</taxon>
        <taxon>Streptomyces</taxon>
    </lineage>
</organism>
<evidence type="ECO:0008006" key="3">
    <source>
        <dbReference type="Google" id="ProtNLM"/>
    </source>
</evidence>
<keyword evidence="2" id="KW-1185">Reference proteome</keyword>
<dbReference type="EMBL" id="JAMQGM010000037">
    <property type="protein sequence ID" value="MCM2579105.1"/>
    <property type="molecule type" value="Genomic_DNA"/>
</dbReference>
<dbReference type="RefSeq" id="WP_251416538.1">
    <property type="nucleotide sequence ID" value="NZ_JAMQGM010000037.1"/>
</dbReference>
<protein>
    <recommendedName>
        <fullName evidence="3">Type A2 lantipeptide</fullName>
    </recommendedName>
</protein>
<sequence length="75" mass="7245">MSNFTNQVETREIADADLDNVAGGMSAGVETANPAGALGALSGGLPLSLPALPTEGVLSGGVEIAPLGARGGVQI</sequence>
<dbReference type="Proteomes" id="UP001167160">
    <property type="component" value="Unassembled WGS sequence"/>
</dbReference>
<name>A0ABT0X9Y4_9ACTN</name>
<proteinExistence type="predicted"/>
<accession>A0ABT0X9Y4</accession>
<gene>
    <name evidence="1" type="ORF">M1E25_17400</name>
</gene>
<evidence type="ECO:0000313" key="1">
    <source>
        <dbReference type="EMBL" id="MCM2579105.1"/>
    </source>
</evidence>